<evidence type="ECO:0000313" key="1">
    <source>
        <dbReference type="EMBL" id="RGQ49340.1"/>
    </source>
</evidence>
<evidence type="ECO:0000313" key="9">
    <source>
        <dbReference type="Proteomes" id="UP000285820"/>
    </source>
</evidence>
<evidence type="ECO:0000313" key="10">
    <source>
        <dbReference type="Proteomes" id="UP000286271"/>
    </source>
</evidence>
<dbReference type="Proteomes" id="UP000283492">
    <property type="component" value="Unassembled WGS sequence"/>
</dbReference>
<evidence type="ECO:0000313" key="7">
    <source>
        <dbReference type="Proteomes" id="UP000283701"/>
    </source>
</evidence>
<dbReference type="EMBL" id="QRTF01000016">
    <property type="protein sequence ID" value="RGQ49340.1"/>
    <property type="molecule type" value="Genomic_DNA"/>
</dbReference>
<dbReference type="AlphaFoldDB" id="A0A3R5WTV8"/>
<evidence type="ECO:0000313" key="3">
    <source>
        <dbReference type="EMBL" id="RHA88050.1"/>
    </source>
</evidence>
<dbReference type="EMBL" id="QRUN01000012">
    <property type="protein sequence ID" value="RGR67919.1"/>
    <property type="molecule type" value="Genomic_DNA"/>
</dbReference>
<protein>
    <recommendedName>
        <fullName evidence="11">RHS repeat protein</fullName>
    </recommendedName>
</protein>
<dbReference type="InterPro" id="IPR006530">
    <property type="entry name" value="YD"/>
</dbReference>
<dbReference type="Proteomes" id="UP000285820">
    <property type="component" value="Unassembled WGS sequence"/>
</dbReference>
<dbReference type="Proteomes" id="UP000283701">
    <property type="component" value="Unassembled WGS sequence"/>
</dbReference>
<accession>A0A3R5WTV8</accession>
<dbReference type="Proteomes" id="UP000283738">
    <property type="component" value="Unassembled WGS sequence"/>
</dbReference>
<gene>
    <name evidence="5" type="ORF">DW654_17640</name>
    <name evidence="4" type="ORF">DW707_09180</name>
    <name evidence="3" type="ORF">DW914_09695</name>
    <name evidence="2" type="ORF">DWY29_09810</name>
    <name evidence="1" type="ORF">DWY96_08590</name>
</gene>
<organism evidence="5 7">
    <name type="scientific">Roseburia inulinivorans</name>
    <dbReference type="NCBI Taxonomy" id="360807"/>
    <lineage>
        <taxon>Bacteria</taxon>
        <taxon>Bacillati</taxon>
        <taxon>Bacillota</taxon>
        <taxon>Clostridia</taxon>
        <taxon>Lachnospirales</taxon>
        <taxon>Lachnospiraceae</taxon>
        <taxon>Roseburia</taxon>
    </lineage>
</organism>
<comment type="caution">
    <text evidence="5">The sequence shown here is derived from an EMBL/GenBank/DDBJ whole genome shotgun (WGS) entry which is preliminary data.</text>
</comment>
<evidence type="ECO:0008006" key="11">
    <source>
        <dbReference type="Google" id="ProtNLM"/>
    </source>
</evidence>
<dbReference type="Proteomes" id="UP000286271">
    <property type="component" value="Unassembled WGS sequence"/>
</dbReference>
<dbReference type="EMBL" id="QRHP01000052">
    <property type="protein sequence ID" value="RHF79571.1"/>
    <property type="molecule type" value="Genomic_DNA"/>
</dbReference>
<evidence type="ECO:0000313" key="5">
    <source>
        <dbReference type="EMBL" id="RHF79571.1"/>
    </source>
</evidence>
<dbReference type="NCBIfam" id="TIGR01643">
    <property type="entry name" value="YD_repeat_2x"/>
    <property type="match status" value="1"/>
</dbReference>
<name>A0A3R5WTV8_9FIRM</name>
<reference evidence="6 7" key="1">
    <citation type="submission" date="2018-08" db="EMBL/GenBank/DDBJ databases">
        <title>A genome reference for cultivated species of the human gut microbiota.</title>
        <authorList>
            <person name="Zou Y."/>
            <person name="Xue W."/>
            <person name="Luo G."/>
        </authorList>
    </citation>
    <scope>NUCLEOTIDE SEQUENCE [LARGE SCALE GENOMIC DNA]</scope>
    <source>
        <strain evidence="2 9">AF24-4</strain>
        <strain evidence="1 8">AF28-15</strain>
        <strain evidence="5 7">AM23-23AC</strain>
        <strain evidence="4 10">AM27-11</strain>
        <strain evidence="3 6">AM42-1AC</strain>
    </source>
</reference>
<proteinExistence type="predicted"/>
<dbReference type="EMBL" id="QSKW01000012">
    <property type="protein sequence ID" value="RHE97576.1"/>
    <property type="molecule type" value="Genomic_DNA"/>
</dbReference>
<evidence type="ECO:0000313" key="8">
    <source>
        <dbReference type="Proteomes" id="UP000283738"/>
    </source>
</evidence>
<evidence type="ECO:0000313" key="2">
    <source>
        <dbReference type="EMBL" id="RGR67919.1"/>
    </source>
</evidence>
<sequence length="40" mass="4440">MTTVAQNGQTLRTYSYDAFGNRSSKTEYQTAGGLVTTYRT</sequence>
<evidence type="ECO:0000313" key="6">
    <source>
        <dbReference type="Proteomes" id="UP000283492"/>
    </source>
</evidence>
<dbReference type="EMBL" id="QSFX01000016">
    <property type="protein sequence ID" value="RHA88050.1"/>
    <property type="molecule type" value="Genomic_DNA"/>
</dbReference>
<evidence type="ECO:0000313" key="4">
    <source>
        <dbReference type="EMBL" id="RHE97576.1"/>
    </source>
</evidence>